<gene>
    <name evidence="7" type="primary">camA</name>
    <name evidence="7" type="ORF">LEUCIP111803_02229</name>
</gene>
<feature type="domain" description="FAD/NAD(P)-binding" evidence="5">
    <location>
        <begin position="18"/>
        <end position="313"/>
    </location>
</feature>
<dbReference type="EMBL" id="CAJVAP010000031">
    <property type="protein sequence ID" value="CAG7618737.1"/>
    <property type="molecule type" value="Genomic_DNA"/>
</dbReference>
<evidence type="ECO:0000313" key="8">
    <source>
        <dbReference type="Proteomes" id="UP000693892"/>
    </source>
</evidence>
<organism evidence="7 8">
    <name type="scientific">Leucobacter soli</name>
    <dbReference type="NCBI Taxonomy" id="2812850"/>
    <lineage>
        <taxon>Bacteria</taxon>
        <taxon>Bacillati</taxon>
        <taxon>Actinomycetota</taxon>
        <taxon>Actinomycetes</taxon>
        <taxon>Micrococcales</taxon>
        <taxon>Microbacteriaceae</taxon>
        <taxon>Leucobacter</taxon>
    </lineage>
</organism>
<dbReference type="InterPro" id="IPR023753">
    <property type="entry name" value="FAD/NAD-binding_dom"/>
</dbReference>
<dbReference type="InterPro" id="IPR028202">
    <property type="entry name" value="Reductase_C"/>
</dbReference>
<proteinExistence type="predicted"/>
<dbReference type="Pfam" id="PF07992">
    <property type="entry name" value="Pyr_redox_2"/>
    <property type="match status" value="1"/>
</dbReference>
<feature type="domain" description="Reductase C-terminal" evidence="6">
    <location>
        <begin position="335"/>
        <end position="405"/>
    </location>
</feature>
<evidence type="ECO:0000313" key="7">
    <source>
        <dbReference type="EMBL" id="CAG7618737.1"/>
    </source>
</evidence>
<keyword evidence="8" id="KW-1185">Reference proteome</keyword>
<reference evidence="7" key="1">
    <citation type="submission" date="2021-06" db="EMBL/GenBank/DDBJ databases">
        <authorList>
            <person name="Criscuolo A."/>
        </authorList>
    </citation>
    <scope>NUCLEOTIDE SEQUENCE</scope>
    <source>
        <strain evidence="7">CIP111803</strain>
    </source>
</reference>
<dbReference type="GO" id="GO:0005737">
    <property type="term" value="C:cytoplasm"/>
    <property type="evidence" value="ECO:0007669"/>
    <property type="project" value="TreeGrafter"/>
</dbReference>
<evidence type="ECO:0000256" key="3">
    <source>
        <dbReference type="ARBA" id="ARBA00022827"/>
    </source>
</evidence>
<dbReference type="RefSeq" id="WP_218116158.1">
    <property type="nucleotide sequence ID" value="NZ_CAJVAP010000031.1"/>
</dbReference>
<evidence type="ECO:0000256" key="2">
    <source>
        <dbReference type="ARBA" id="ARBA00022630"/>
    </source>
</evidence>
<keyword evidence="4 7" id="KW-0560">Oxidoreductase</keyword>
<dbReference type="EC" id="1.18.1.5" evidence="7"/>
<dbReference type="PANTHER" id="PTHR43557">
    <property type="entry name" value="APOPTOSIS-INDUCING FACTOR 1"/>
    <property type="match status" value="1"/>
</dbReference>
<evidence type="ECO:0000256" key="1">
    <source>
        <dbReference type="ARBA" id="ARBA00001974"/>
    </source>
</evidence>
<dbReference type="AlphaFoldDB" id="A0A916NIR8"/>
<dbReference type="Proteomes" id="UP000693892">
    <property type="component" value="Unassembled WGS sequence"/>
</dbReference>
<protein>
    <submittedName>
        <fullName evidence="7">Putidaredoxin reductase CamA</fullName>
        <ecNumber evidence="7">1.18.1.5</ecNumber>
    </submittedName>
</protein>
<dbReference type="Pfam" id="PF14759">
    <property type="entry name" value="Reductase_C"/>
    <property type="match status" value="1"/>
</dbReference>
<sequence>MPEGGAELERIMTRASERLVIVGASLAGLRAAEAARASGFSGEIVLIGEEKETPYDRPFLSKEFLEEGEAPEPVRIASTEAIAEQGIRMMLGERATALDAGNRTVVTDQGEHRYDSAVIATGSGPIRLPAAEGLPGVVALRTLEDARTVRDALDAEARVVVIGGGFIGAEVASGARRRGLDATIIEAADVPLVRAVGAEIGGVLAELHGRHGTELRCGAGVTGFVGDEQVEAVELAGGERIAADLVVVGIGTRPAVGWLEGSGIEIENGVVCDATLSTSDPHVYAAGDVANWWNGLFGRTMRIEHFTAAAEQGARAGRNAVAGRGSQQVYETVPYFWSDWYGSRIQSAGVITTDFEVVSGDLRSDHFVVVYRDGERLSGVLTLNGQRHIMKYRRMIADRASYEQALDFAASRNRRVVMGA</sequence>
<evidence type="ECO:0000259" key="6">
    <source>
        <dbReference type="Pfam" id="PF14759"/>
    </source>
</evidence>
<evidence type="ECO:0000259" key="5">
    <source>
        <dbReference type="Pfam" id="PF07992"/>
    </source>
</evidence>
<dbReference type="InterPro" id="IPR050446">
    <property type="entry name" value="FAD-oxidoreductase/Apoptosis"/>
</dbReference>
<keyword evidence="3" id="KW-0274">FAD</keyword>
<dbReference type="GO" id="GO:0016651">
    <property type="term" value="F:oxidoreductase activity, acting on NAD(P)H"/>
    <property type="evidence" value="ECO:0007669"/>
    <property type="project" value="TreeGrafter"/>
</dbReference>
<dbReference type="PANTHER" id="PTHR43557:SF2">
    <property type="entry name" value="RIESKE DOMAIN-CONTAINING PROTEIN-RELATED"/>
    <property type="match status" value="1"/>
</dbReference>
<comment type="cofactor">
    <cofactor evidence="1">
        <name>FAD</name>
        <dbReference type="ChEBI" id="CHEBI:57692"/>
    </cofactor>
</comment>
<name>A0A916NIR8_9MICO</name>
<keyword evidence="2" id="KW-0285">Flavoprotein</keyword>
<accession>A0A916NIR8</accession>
<evidence type="ECO:0000256" key="4">
    <source>
        <dbReference type="ARBA" id="ARBA00023002"/>
    </source>
</evidence>
<comment type="caution">
    <text evidence="7">The sequence shown here is derived from an EMBL/GenBank/DDBJ whole genome shotgun (WGS) entry which is preliminary data.</text>
</comment>